<gene>
    <name evidence="2" type="ORF">C8E89_1369</name>
</gene>
<organism evidence="2 3">
    <name type="scientific">Mycolicibacterium moriokaense</name>
    <dbReference type="NCBI Taxonomy" id="39691"/>
    <lineage>
        <taxon>Bacteria</taxon>
        <taxon>Bacillati</taxon>
        <taxon>Actinomycetota</taxon>
        <taxon>Actinomycetes</taxon>
        <taxon>Mycobacteriales</taxon>
        <taxon>Mycobacteriaceae</taxon>
        <taxon>Mycolicibacterium</taxon>
    </lineage>
</organism>
<dbReference type="Pfam" id="PF11738">
    <property type="entry name" value="DUF3298"/>
    <property type="match status" value="1"/>
</dbReference>
<dbReference type="InterPro" id="IPR021729">
    <property type="entry name" value="DUF3298"/>
</dbReference>
<reference evidence="2 3" key="2">
    <citation type="submission" date="2018-06" db="EMBL/GenBank/DDBJ databases">
        <title>Sequencing of bacterial isolates from soil warming experiment in Harvard Forest, Massachusetts, USA.</title>
        <authorList>
            <person name="Deangelis K.PhD."/>
        </authorList>
    </citation>
    <scope>NUCLEOTIDE SEQUENCE [LARGE SCALE GENOMIC DNA]</scope>
    <source>
        <strain evidence="2 3">GAS496</strain>
    </source>
</reference>
<feature type="domain" description="DUF3298" evidence="1">
    <location>
        <begin position="37"/>
        <end position="107"/>
    </location>
</feature>
<dbReference type="AlphaFoldDB" id="A0A318H6Y5"/>
<evidence type="ECO:0000313" key="2">
    <source>
        <dbReference type="EMBL" id="PXX00263.1"/>
    </source>
</evidence>
<keyword evidence="3" id="KW-1185">Reference proteome</keyword>
<dbReference type="EMBL" id="QJJU01000036">
    <property type="protein sequence ID" value="PXX00263.1"/>
    <property type="molecule type" value="Genomic_DNA"/>
</dbReference>
<sequence length="114" mass="12437">MLDIGDDTGAAHEGHPNTWFKAFNYDLGKGAAITFDTLFKPGTDPLAVLNPIVQQKFGTHPETPIQNLDANTYKNFAITDDAVIFFFGQDQVIPDNNGPHQISVPRSELAPLLA</sequence>
<name>A0A318H6Y5_9MYCO</name>
<dbReference type="Gene3D" id="3.90.640.20">
    <property type="entry name" value="Heat-shock cognate protein, ATPase"/>
    <property type="match status" value="1"/>
</dbReference>
<dbReference type="Proteomes" id="UP000247781">
    <property type="component" value="Unassembled WGS sequence"/>
</dbReference>
<accession>A0A318H6Y5</accession>
<dbReference type="RefSeq" id="WP_235658584.1">
    <property type="nucleotide sequence ID" value="NZ_QJJU01000036.1"/>
</dbReference>
<protein>
    <submittedName>
        <fullName evidence="2">Uncharacterized protein DUF3298</fullName>
    </submittedName>
</protein>
<evidence type="ECO:0000313" key="3">
    <source>
        <dbReference type="Proteomes" id="UP000247781"/>
    </source>
</evidence>
<reference evidence="3" key="1">
    <citation type="submission" date="2018-05" db="EMBL/GenBank/DDBJ databases">
        <authorList>
            <person name="Deangelis K."/>
            <person name="Huntemann M."/>
            <person name="Clum A."/>
            <person name="Pillay M."/>
            <person name="Palaniappan K."/>
            <person name="Varghese N."/>
            <person name="Mikhailova N."/>
            <person name="Stamatis D."/>
            <person name="Reddy T."/>
            <person name="Daum C."/>
            <person name="Shapiro N."/>
            <person name="Ivanova N."/>
            <person name="Kyrpides N."/>
            <person name="Woyke T."/>
        </authorList>
    </citation>
    <scope>NUCLEOTIDE SEQUENCE [LARGE SCALE GENOMIC DNA]</scope>
    <source>
        <strain evidence="3">GAS496</strain>
    </source>
</reference>
<evidence type="ECO:0000259" key="1">
    <source>
        <dbReference type="Pfam" id="PF11738"/>
    </source>
</evidence>
<dbReference type="InterPro" id="IPR037126">
    <property type="entry name" value="PdaC/RsiV-like_sf"/>
</dbReference>
<comment type="caution">
    <text evidence="2">The sequence shown here is derived from an EMBL/GenBank/DDBJ whole genome shotgun (WGS) entry which is preliminary data.</text>
</comment>
<proteinExistence type="predicted"/>